<comment type="caution">
    <text evidence="1">The sequence shown here is derived from an EMBL/GenBank/DDBJ whole genome shotgun (WGS) entry which is preliminary data.</text>
</comment>
<dbReference type="OrthoDB" id="9785826at2"/>
<reference evidence="1 2" key="1">
    <citation type="submission" date="2018-06" db="EMBL/GenBank/DDBJ databases">
        <title>Freshwater and sediment microbial communities from various areas in North America, analyzing microbe dynamics in response to fracking.</title>
        <authorList>
            <person name="Lamendella R."/>
        </authorList>
    </citation>
    <scope>NUCLEOTIDE SEQUENCE [LARGE SCALE GENOMIC DNA]</scope>
    <source>
        <strain evidence="1 2">114J</strain>
    </source>
</reference>
<sequence>MKQVLIAGVSGAIGSALARQLLDTDPERTVLGLCRNPEALREQIPDNRLRLVQWDAETGSVEELGNGLAEGLGPDGELDTVIYAAGLLHDSEIFPEKRIEDLEAGAMARCFAVNCTGFGTVMRATIPHLRHRRFKRIAAISAKVGSIGDNRFGGWYAYRCSKAALNMLVRNLSVELPRRCRPVSCVAVHPGTTESGLSEPFQQSLASLQVHKPGETAANLLRVIGSLDESSNGRFLSWDGSELPW</sequence>
<dbReference type="AlphaFoldDB" id="A0A366GI83"/>
<dbReference type="STRING" id="379482.SAMN04487961_0089"/>
<dbReference type="PANTHER" id="PTHR43544:SF12">
    <property type="entry name" value="NAD(P)-BINDING ROSSMANN-FOLD SUPERFAMILY PROTEIN"/>
    <property type="match status" value="1"/>
</dbReference>
<dbReference type="PANTHER" id="PTHR43544">
    <property type="entry name" value="SHORT-CHAIN DEHYDROGENASE/REDUCTASE"/>
    <property type="match status" value="1"/>
</dbReference>
<name>A0A366GI83_9GAMM</name>
<dbReference type="PRINTS" id="PR00081">
    <property type="entry name" value="GDHRDH"/>
</dbReference>
<dbReference type="InterPro" id="IPR051468">
    <property type="entry name" value="Fungal_SecMetab_SDRs"/>
</dbReference>
<evidence type="ECO:0000313" key="1">
    <source>
        <dbReference type="EMBL" id="RBP26035.1"/>
    </source>
</evidence>
<organism evidence="1 2">
    <name type="scientific">Marinobacter pelagius</name>
    <dbReference type="NCBI Taxonomy" id="379482"/>
    <lineage>
        <taxon>Bacteria</taxon>
        <taxon>Pseudomonadati</taxon>
        <taxon>Pseudomonadota</taxon>
        <taxon>Gammaproteobacteria</taxon>
        <taxon>Pseudomonadales</taxon>
        <taxon>Marinobacteraceae</taxon>
        <taxon>Marinobacter</taxon>
    </lineage>
</organism>
<dbReference type="RefSeq" id="WP_113863572.1">
    <property type="nucleotide sequence ID" value="NZ_QNRO01000019.1"/>
</dbReference>
<dbReference type="SUPFAM" id="SSF51735">
    <property type="entry name" value="NAD(P)-binding Rossmann-fold domains"/>
    <property type="match status" value="1"/>
</dbReference>
<dbReference type="Pfam" id="PF00106">
    <property type="entry name" value="adh_short"/>
    <property type="match status" value="1"/>
</dbReference>
<dbReference type="EMBL" id="QNRO01000019">
    <property type="protein sequence ID" value="RBP26035.1"/>
    <property type="molecule type" value="Genomic_DNA"/>
</dbReference>
<gene>
    <name evidence="1" type="ORF">DET50_1192</name>
</gene>
<dbReference type="GO" id="GO:0016491">
    <property type="term" value="F:oxidoreductase activity"/>
    <property type="evidence" value="ECO:0007669"/>
    <property type="project" value="TreeGrafter"/>
</dbReference>
<protein>
    <submittedName>
        <fullName evidence="1">NAD(P)-dependent dehydrogenase (Short-subunit alcohol dehydrogenase family)</fullName>
    </submittedName>
</protein>
<accession>A0A366GI83</accession>
<dbReference type="CDD" id="cd05325">
    <property type="entry name" value="carb_red_sniffer_like_SDR_c"/>
    <property type="match status" value="1"/>
</dbReference>
<dbReference type="GO" id="GO:0005737">
    <property type="term" value="C:cytoplasm"/>
    <property type="evidence" value="ECO:0007669"/>
    <property type="project" value="TreeGrafter"/>
</dbReference>
<dbReference type="Proteomes" id="UP000252995">
    <property type="component" value="Unassembled WGS sequence"/>
</dbReference>
<evidence type="ECO:0000313" key="2">
    <source>
        <dbReference type="Proteomes" id="UP000252995"/>
    </source>
</evidence>
<proteinExistence type="predicted"/>
<dbReference type="Gene3D" id="3.40.50.720">
    <property type="entry name" value="NAD(P)-binding Rossmann-like Domain"/>
    <property type="match status" value="1"/>
</dbReference>
<dbReference type="InterPro" id="IPR002347">
    <property type="entry name" value="SDR_fam"/>
</dbReference>
<dbReference type="InterPro" id="IPR036291">
    <property type="entry name" value="NAD(P)-bd_dom_sf"/>
</dbReference>